<protein>
    <submittedName>
        <fullName evidence="1">Uncharacterized protein</fullName>
    </submittedName>
</protein>
<proteinExistence type="predicted"/>
<accession>A0ABU3Z2G3</accession>
<sequence>MQTKFPCMEANVRISSAAGTSAWSTSTSRTAGVSALSSAKQRATLIFVATPPVPAGYSPGRII</sequence>
<comment type="caution">
    <text evidence="1">The sequence shown here is derived from an EMBL/GenBank/DDBJ whole genome shotgun (WGS) entry which is preliminary data.</text>
</comment>
<evidence type="ECO:0000313" key="2">
    <source>
        <dbReference type="Proteomes" id="UP001273768"/>
    </source>
</evidence>
<name>A0ABU3Z2G3_9EURY</name>
<dbReference type="RefSeq" id="WP_317296181.1">
    <property type="nucleotide sequence ID" value="NZ_JABFFQ010000004.1"/>
</dbReference>
<dbReference type="EMBL" id="JABFFQ010000004">
    <property type="protein sequence ID" value="MDV4343002.1"/>
    <property type="molecule type" value="Genomic_DNA"/>
</dbReference>
<gene>
    <name evidence="1" type="ORF">HL657_07400</name>
</gene>
<keyword evidence="2" id="KW-1185">Reference proteome</keyword>
<dbReference type="Proteomes" id="UP001273768">
    <property type="component" value="Unassembled WGS sequence"/>
</dbReference>
<reference evidence="1 2" key="1">
    <citation type="submission" date="2020-05" db="EMBL/GenBank/DDBJ databases">
        <title>Isolation and characterization of methanoarchaea from a cold seep at offshore SW Taiwan.</title>
        <authorList>
            <person name="Chen Y.-W."/>
            <person name="Chen S.-C."/>
            <person name="Lai M.-C."/>
        </authorList>
    </citation>
    <scope>NUCLEOTIDE SEQUENCE [LARGE SCALE GENOMIC DNA]</scope>
    <source>
        <strain evidence="1 2">YWC-01</strain>
    </source>
</reference>
<organism evidence="1 2">
    <name type="scientific">Methanoculleus nereidis</name>
    <dbReference type="NCBI Taxonomy" id="2735141"/>
    <lineage>
        <taxon>Archaea</taxon>
        <taxon>Methanobacteriati</taxon>
        <taxon>Methanobacteriota</taxon>
        <taxon>Stenosarchaea group</taxon>
        <taxon>Methanomicrobia</taxon>
        <taxon>Methanomicrobiales</taxon>
        <taxon>Methanomicrobiaceae</taxon>
        <taxon>Methanoculleus</taxon>
    </lineage>
</organism>
<evidence type="ECO:0000313" key="1">
    <source>
        <dbReference type="EMBL" id="MDV4343002.1"/>
    </source>
</evidence>